<keyword evidence="2" id="KW-1185">Reference proteome</keyword>
<dbReference type="AlphaFoldDB" id="A0A2G3AIJ6"/>
<sequence length="144" mass="16249">MVPNGSIFEGPRDHLLYPTGTPVFVVPLVDPLMIHSGANIERPRAPLLDFDVSSMEMIPSEASSLVPLSYPSQVSQPQINPSTSLPLMDAFVSMNNNENYFVSYPMSTPLYEMLDWNDDIITLLDDPFFNNINFQDPRNDNHNF</sequence>
<dbReference type="Proteomes" id="UP000222542">
    <property type="component" value="Unassembled WGS sequence"/>
</dbReference>
<comment type="caution">
    <text evidence="1">The sequence shown here is derived from an EMBL/GenBank/DDBJ whole genome shotgun (WGS) entry which is preliminary data.</text>
</comment>
<organism evidence="1 2">
    <name type="scientific">Capsicum annuum</name>
    <name type="common">Capsicum pepper</name>
    <dbReference type="NCBI Taxonomy" id="4072"/>
    <lineage>
        <taxon>Eukaryota</taxon>
        <taxon>Viridiplantae</taxon>
        <taxon>Streptophyta</taxon>
        <taxon>Embryophyta</taxon>
        <taxon>Tracheophyta</taxon>
        <taxon>Spermatophyta</taxon>
        <taxon>Magnoliopsida</taxon>
        <taxon>eudicotyledons</taxon>
        <taxon>Gunneridae</taxon>
        <taxon>Pentapetalae</taxon>
        <taxon>asterids</taxon>
        <taxon>lamiids</taxon>
        <taxon>Solanales</taxon>
        <taxon>Solanaceae</taxon>
        <taxon>Solanoideae</taxon>
        <taxon>Capsiceae</taxon>
        <taxon>Capsicum</taxon>
    </lineage>
</organism>
<name>A0A2G3AIJ6_CAPAN</name>
<dbReference type="EMBL" id="AYRZ02000001">
    <property type="protein sequence ID" value="PHT93993.1"/>
    <property type="molecule type" value="Genomic_DNA"/>
</dbReference>
<reference evidence="1 2" key="2">
    <citation type="journal article" date="2017" name="Genome Biol.">
        <title>New reference genome sequences of hot pepper reveal the massive evolution of plant disease-resistance genes by retroduplication.</title>
        <authorList>
            <person name="Kim S."/>
            <person name="Park J."/>
            <person name="Yeom S.I."/>
            <person name="Kim Y.M."/>
            <person name="Seo E."/>
            <person name="Kim K.T."/>
            <person name="Kim M.S."/>
            <person name="Lee J.M."/>
            <person name="Cheong K."/>
            <person name="Shin H.S."/>
            <person name="Kim S.B."/>
            <person name="Han K."/>
            <person name="Lee J."/>
            <person name="Park M."/>
            <person name="Lee H.A."/>
            <person name="Lee H.Y."/>
            <person name="Lee Y."/>
            <person name="Oh S."/>
            <person name="Lee J.H."/>
            <person name="Choi E."/>
            <person name="Choi E."/>
            <person name="Lee S.E."/>
            <person name="Jeon J."/>
            <person name="Kim H."/>
            <person name="Choi G."/>
            <person name="Song H."/>
            <person name="Lee J."/>
            <person name="Lee S.C."/>
            <person name="Kwon J.K."/>
            <person name="Lee H.Y."/>
            <person name="Koo N."/>
            <person name="Hong Y."/>
            <person name="Kim R.W."/>
            <person name="Kang W.H."/>
            <person name="Huh J.H."/>
            <person name="Kang B.C."/>
            <person name="Yang T.J."/>
            <person name="Lee Y.H."/>
            <person name="Bennetzen J.L."/>
            <person name="Choi D."/>
        </authorList>
    </citation>
    <scope>NUCLEOTIDE SEQUENCE [LARGE SCALE GENOMIC DNA]</scope>
    <source>
        <strain evidence="2">cv. CM334</strain>
    </source>
</reference>
<reference evidence="1 2" key="1">
    <citation type="journal article" date="2014" name="Nat. Genet.">
        <title>Genome sequence of the hot pepper provides insights into the evolution of pungency in Capsicum species.</title>
        <authorList>
            <person name="Kim S."/>
            <person name="Park M."/>
            <person name="Yeom S.I."/>
            <person name="Kim Y.M."/>
            <person name="Lee J.M."/>
            <person name="Lee H.A."/>
            <person name="Seo E."/>
            <person name="Choi J."/>
            <person name="Cheong K."/>
            <person name="Kim K.T."/>
            <person name="Jung K."/>
            <person name="Lee G.W."/>
            <person name="Oh S.K."/>
            <person name="Bae C."/>
            <person name="Kim S.B."/>
            <person name="Lee H.Y."/>
            <person name="Kim S.Y."/>
            <person name="Kim M.S."/>
            <person name="Kang B.C."/>
            <person name="Jo Y.D."/>
            <person name="Yang H.B."/>
            <person name="Jeong H.J."/>
            <person name="Kang W.H."/>
            <person name="Kwon J.K."/>
            <person name="Shin C."/>
            <person name="Lim J.Y."/>
            <person name="Park J.H."/>
            <person name="Huh J.H."/>
            <person name="Kim J.S."/>
            <person name="Kim B.D."/>
            <person name="Cohen O."/>
            <person name="Paran I."/>
            <person name="Suh M.C."/>
            <person name="Lee S.B."/>
            <person name="Kim Y.K."/>
            <person name="Shin Y."/>
            <person name="Noh S.J."/>
            <person name="Park J."/>
            <person name="Seo Y.S."/>
            <person name="Kwon S.Y."/>
            <person name="Kim H.A."/>
            <person name="Park J.M."/>
            <person name="Kim H.J."/>
            <person name="Choi S.B."/>
            <person name="Bosland P.W."/>
            <person name="Reeves G."/>
            <person name="Jo S.H."/>
            <person name="Lee B.W."/>
            <person name="Cho H.T."/>
            <person name="Choi H.S."/>
            <person name="Lee M.S."/>
            <person name="Yu Y."/>
            <person name="Do Choi Y."/>
            <person name="Park B.S."/>
            <person name="van Deynze A."/>
            <person name="Ashrafi H."/>
            <person name="Hill T."/>
            <person name="Kim W.T."/>
            <person name="Pai H.S."/>
            <person name="Ahn H.K."/>
            <person name="Yeam I."/>
            <person name="Giovannoni J.J."/>
            <person name="Rose J.K."/>
            <person name="Sorensen I."/>
            <person name="Lee S.J."/>
            <person name="Kim R.W."/>
            <person name="Choi I.Y."/>
            <person name="Choi B.S."/>
            <person name="Lim J.S."/>
            <person name="Lee Y.H."/>
            <person name="Choi D."/>
        </authorList>
    </citation>
    <scope>NUCLEOTIDE SEQUENCE [LARGE SCALE GENOMIC DNA]</scope>
    <source>
        <strain evidence="2">cv. CM334</strain>
    </source>
</reference>
<gene>
    <name evidence="1" type="ORF">T459_01875</name>
</gene>
<protein>
    <submittedName>
        <fullName evidence="1">Uncharacterized protein</fullName>
    </submittedName>
</protein>
<dbReference type="OMA" id="MIHSGAN"/>
<evidence type="ECO:0000313" key="1">
    <source>
        <dbReference type="EMBL" id="PHT93993.1"/>
    </source>
</evidence>
<dbReference type="Gramene" id="PHT93993">
    <property type="protein sequence ID" value="PHT93993"/>
    <property type="gene ID" value="T459_01875"/>
</dbReference>
<proteinExistence type="predicted"/>
<accession>A0A2G3AIJ6</accession>
<evidence type="ECO:0000313" key="2">
    <source>
        <dbReference type="Proteomes" id="UP000222542"/>
    </source>
</evidence>